<feature type="compositionally biased region" description="Pro residues" evidence="1">
    <location>
        <begin position="290"/>
        <end position="306"/>
    </location>
</feature>
<accession>A0A914D5U5</accession>
<evidence type="ECO:0000313" key="3">
    <source>
        <dbReference type="WBParaSite" id="ACRNAN_scaffold1948.g28923.t1"/>
    </source>
</evidence>
<feature type="compositionally biased region" description="Pro residues" evidence="1">
    <location>
        <begin position="193"/>
        <end position="206"/>
    </location>
</feature>
<dbReference type="InterPro" id="IPR051412">
    <property type="entry name" value="Formin_Homology_Diaphanous_sf"/>
</dbReference>
<dbReference type="GO" id="GO:0030041">
    <property type="term" value="P:actin filament polymerization"/>
    <property type="evidence" value="ECO:0007669"/>
    <property type="project" value="TreeGrafter"/>
</dbReference>
<keyword evidence="2" id="KW-1185">Reference proteome</keyword>
<feature type="compositionally biased region" description="Pro residues" evidence="1">
    <location>
        <begin position="248"/>
        <end position="257"/>
    </location>
</feature>
<proteinExistence type="predicted"/>
<dbReference type="GO" id="GO:0005884">
    <property type="term" value="C:actin filament"/>
    <property type="evidence" value="ECO:0007669"/>
    <property type="project" value="TreeGrafter"/>
</dbReference>
<dbReference type="WBParaSite" id="ACRNAN_scaffold1948.g28923.t1">
    <property type="protein sequence ID" value="ACRNAN_scaffold1948.g28923.t1"/>
    <property type="gene ID" value="ACRNAN_scaffold1948.g28923"/>
</dbReference>
<protein>
    <submittedName>
        <fullName evidence="3">Uncharacterized protein</fullName>
    </submittedName>
</protein>
<dbReference type="PANTHER" id="PTHR45691">
    <property type="entry name" value="PROTEIN DIAPHANOUS"/>
    <property type="match status" value="1"/>
</dbReference>
<organism evidence="2 3">
    <name type="scientific">Acrobeloides nanus</name>
    <dbReference type="NCBI Taxonomy" id="290746"/>
    <lineage>
        <taxon>Eukaryota</taxon>
        <taxon>Metazoa</taxon>
        <taxon>Ecdysozoa</taxon>
        <taxon>Nematoda</taxon>
        <taxon>Chromadorea</taxon>
        <taxon>Rhabditida</taxon>
        <taxon>Tylenchina</taxon>
        <taxon>Cephalobomorpha</taxon>
        <taxon>Cephaloboidea</taxon>
        <taxon>Cephalobidae</taxon>
        <taxon>Acrobeloides</taxon>
    </lineage>
</organism>
<reference evidence="3" key="1">
    <citation type="submission" date="2022-11" db="UniProtKB">
        <authorList>
            <consortium name="WormBaseParasite"/>
        </authorList>
    </citation>
    <scope>IDENTIFICATION</scope>
</reference>
<sequence>MLRWRNFLSKYLSLFPIFLAILYINNLFPISLSAIEFEPSKPRNEDEQLIHQSQRVQEFESTGITKPDTQTAWSQPKVNKFGSVADGDPGGPPGPPGPPGSPAPPPPSREQEFVNPGCEAIETYDPTSPWTQLKGKTFGGPPGPPGPPGAPGQPAPPPPSREQKFMNPGCEASEIHDPTSSRTQPKVKTLGGPPGPPGQPTPPPPSREQEFVNPGYETSETHDTTSSRTQPKVKTLGPPGSPGSPGAPGQPAPPPPSREQEFVNPGCEAIETYDPTSPWTQLKGKTFGGPPGPPGPPGTPEPPPPSREQEFVNPGCEIIETHDPTSPWTQPKVNKFGESGQQGPQTLLPAPRVQEFGNPGTPTQLSHPNRFIGNIPGKPIPPPPPPNLQIIRVVHQFYSPGQIPFSTPFQLNKINYITKTVTDNMFDTIPIMFMMFFTNNKIVK</sequence>
<name>A0A914D5U5_9BILA</name>
<evidence type="ECO:0000256" key="1">
    <source>
        <dbReference type="SAM" id="MobiDB-lite"/>
    </source>
</evidence>
<dbReference type="Proteomes" id="UP000887540">
    <property type="component" value="Unplaced"/>
</dbReference>
<feature type="compositionally biased region" description="Polar residues" evidence="1">
    <location>
        <begin position="60"/>
        <end position="77"/>
    </location>
</feature>
<evidence type="ECO:0000313" key="2">
    <source>
        <dbReference type="Proteomes" id="UP000887540"/>
    </source>
</evidence>
<dbReference type="AlphaFoldDB" id="A0A914D5U5"/>
<feature type="compositionally biased region" description="Pro residues" evidence="1">
    <location>
        <begin position="141"/>
        <end position="160"/>
    </location>
</feature>
<feature type="region of interest" description="Disordered" evidence="1">
    <location>
        <begin position="60"/>
        <end position="311"/>
    </location>
</feature>
<feature type="compositionally biased region" description="Pro residues" evidence="1">
    <location>
        <begin position="90"/>
        <end position="108"/>
    </location>
</feature>
<dbReference type="PANTHER" id="PTHR45691:SF6">
    <property type="entry name" value="PROTEIN DIAPHANOUS"/>
    <property type="match status" value="1"/>
</dbReference>